<dbReference type="EMBL" id="JACXLD010000001">
    <property type="protein sequence ID" value="MBD2857471.1"/>
    <property type="molecule type" value="Genomic_DNA"/>
</dbReference>
<dbReference type="Pfam" id="PF05618">
    <property type="entry name" value="Zn_protease"/>
    <property type="match status" value="1"/>
</dbReference>
<sequence length="160" mass="17699">MTKQATATPQSSAVLGWREWLELPELGIKQIKAKIDTGARSSSLHAYDIQCETVDGQKWVNFKVHPHQHNDGDPVNCRAPVKDYRQVTDSGGHRSMRYVIETTISLGGELLTAEITLADRSDMLFRMLLGRTAMNGRYLVNPASSYCLGKPTATMTTSST</sequence>
<keyword evidence="2" id="KW-0378">Hydrolase</keyword>
<feature type="domain" description="Retropepsin-like aspartic endopeptidase" evidence="1">
    <location>
        <begin position="14"/>
        <end position="148"/>
    </location>
</feature>
<organism evidence="2 3">
    <name type="scientific">Spongiibacter pelagi</name>
    <dbReference type="NCBI Taxonomy" id="2760804"/>
    <lineage>
        <taxon>Bacteria</taxon>
        <taxon>Pseudomonadati</taxon>
        <taxon>Pseudomonadota</taxon>
        <taxon>Gammaproteobacteria</taxon>
        <taxon>Cellvibrionales</taxon>
        <taxon>Spongiibacteraceae</taxon>
        <taxon>Spongiibacter</taxon>
    </lineage>
</organism>
<dbReference type="RefSeq" id="WP_190761712.1">
    <property type="nucleotide sequence ID" value="NZ_JACXLD010000001.1"/>
</dbReference>
<dbReference type="GO" id="GO:0008233">
    <property type="term" value="F:peptidase activity"/>
    <property type="evidence" value="ECO:0007669"/>
    <property type="project" value="UniProtKB-KW"/>
</dbReference>
<dbReference type="PANTHER" id="PTHR38037">
    <property type="entry name" value="ZN_PROTEASE DOMAIN-CONTAINING PROTEIN"/>
    <property type="match status" value="1"/>
</dbReference>
<dbReference type="AlphaFoldDB" id="A0A927C0L7"/>
<comment type="caution">
    <text evidence="2">The sequence shown here is derived from an EMBL/GenBank/DDBJ whole genome shotgun (WGS) entry which is preliminary data.</text>
</comment>
<dbReference type="PANTHER" id="PTHR38037:SF1">
    <property type="entry name" value="ATP-DEPENDENT ZINC PROTEASE DOMAIN-CONTAINING PROTEIN-RELATED"/>
    <property type="match status" value="1"/>
</dbReference>
<dbReference type="Proteomes" id="UP000610558">
    <property type="component" value="Unassembled WGS sequence"/>
</dbReference>
<proteinExistence type="predicted"/>
<dbReference type="GO" id="GO:0006508">
    <property type="term" value="P:proteolysis"/>
    <property type="evidence" value="ECO:0007669"/>
    <property type="project" value="UniProtKB-KW"/>
</dbReference>
<keyword evidence="3" id="KW-1185">Reference proteome</keyword>
<keyword evidence="2" id="KW-0645">Protease</keyword>
<dbReference type="SUPFAM" id="SSF50630">
    <property type="entry name" value="Acid proteases"/>
    <property type="match status" value="1"/>
</dbReference>
<protein>
    <submittedName>
        <fullName evidence="2">ATP-dependent zinc protease</fullName>
    </submittedName>
</protein>
<accession>A0A927C0L7</accession>
<evidence type="ECO:0000313" key="2">
    <source>
        <dbReference type="EMBL" id="MBD2857471.1"/>
    </source>
</evidence>
<gene>
    <name evidence="2" type="ORF">IB286_00530</name>
</gene>
<reference evidence="2" key="1">
    <citation type="submission" date="2020-09" db="EMBL/GenBank/DDBJ databases">
        <authorList>
            <person name="Yoon J.-W."/>
        </authorList>
    </citation>
    <scope>NUCLEOTIDE SEQUENCE</scope>
    <source>
        <strain evidence="2">KMU-158</strain>
    </source>
</reference>
<dbReference type="InterPro" id="IPR008503">
    <property type="entry name" value="Asp_endopeptidase"/>
</dbReference>
<evidence type="ECO:0000259" key="1">
    <source>
        <dbReference type="Pfam" id="PF05618"/>
    </source>
</evidence>
<name>A0A927C0L7_9GAMM</name>
<dbReference type="Gene3D" id="2.40.70.10">
    <property type="entry name" value="Acid Proteases"/>
    <property type="match status" value="1"/>
</dbReference>
<dbReference type="InterPro" id="IPR021109">
    <property type="entry name" value="Peptidase_aspartic_dom_sf"/>
</dbReference>
<evidence type="ECO:0000313" key="3">
    <source>
        <dbReference type="Proteomes" id="UP000610558"/>
    </source>
</evidence>